<keyword evidence="2" id="KW-1185">Reference proteome</keyword>
<organism evidence="1 2">
    <name type="scientific">Bimuria novae-zelandiae CBS 107.79</name>
    <dbReference type="NCBI Taxonomy" id="1447943"/>
    <lineage>
        <taxon>Eukaryota</taxon>
        <taxon>Fungi</taxon>
        <taxon>Dikarya</taxon>
        <taxon>Ascomycota</taxon>
        <taxon>Pezizomycotina</taxon>
        <taxon>Dothideomycetes</taxon>
        <taxon>Pleosporomycetidae</taxon>
        <taxon>Pleosporales</taxon>
        <taxon>Massarineae</taxon>
        <taxon>Didymosphaeriaceae</taxon>
        <taxon>Bimuria</taxon>
    </lineage>
</organism>
<protein>
    <submittedName>
        <fullName evidence="1">Uncharacterized protein</fullName>
    </submittedName>
</protein>
<evidence type="ECO:0000313" key="1">
    <source>
        <dbReference type="EMBL" id="KAF1964848.1"/>
    </source>
</evidence>
<sequence length="81" mass="8963">MQAVLVCSLTNCQSCPRCHAIHVSVGMYATKLYRIAPCAPKKGVPCLGYRRSLCVTVYEESVLRVPREGGLTLLHHPTKHL</sequence>
<evidence type="ECO:0000313" key="2">
    <source>
        <dbReference type="Proteomes" id="UP000800036"/>
    </source>
</evidence>
<dbReference type="Proteomes" id="UP000800036">
    <property type="component" value="Unassembled WGS sequence"/>
</dbReference>
<reference evidence="1" key="1">
    <citation type="journal article" date="2020" name="Stud. Mycol.">
        <title>101 Dothideomycetes genomes: a test case for predicting lifestyles and emergence of pathogens.</title>
        <authorList>
            <person name="Haridas S."/>
            <person name="Albert R."/>
            <person name="Binder M."/>
            <person name="Bloem J."/>
            <person name="Labutti K."/>
            <person name="Salamov A."/>
            <person name="Andreopoulos B."/>
            <person name="Baker S."/>
            <person name="Barry K."/>
            <person name="Bills G."/>
            <person name="Bluhm B."/>
            <person name="Cannon C."/>
            <person name="Castanera R."/>
            <person name="Culley D."/>
            <person name="Daum C."/>
            <person name="Ezra D."/>
            <person name="Gonzalez J."/>
            <person name="Henrissat B."/>
            <person name="Kuo A."/>
            <person name="Liang C."/>
            <person name="Lipzen A."/>
            <person name="Lutzoni F."/>
            <person name="Magnuson J."/>
            <person name="Mondo S."/>
            <person name="Nolan M."/>
            <person name="Ohm R."/>
            <person name="Pangilinan J."/>
            <person name="Park H.-J."/>
            <person name="Ramirez L."/>
            <person name="Alfaro M."/>
            <person name="Sun H."/>
            <person name="Tritt A."/>
            <person name="Yoshinaga Y."/>
            <person name="Zwiers L.-H."/>
            <person name="Turgeon B."/>
            <person name="Goodwin S."/>
            <person name="Spatafora J."/>
            <person name="Crous P."/>
            <person name="Grigoriev I."/>
        </authorList>
    </citation>
    <scope>NUCLEOTIDE SEQUENCE</scope>
    <source>
        <strain evidence="1">CBS 107.79</strain>
    </source>
</reference>
<dbReference type="EMBL" id="ML976775">
    <property type="protein sequence ID" value="KAF1964848.1"/>
    <property type="molecule type" value="Genomic_DNA"/>
</dbReference>
<name>A0A6A5UJC6_9PLEO</name>
<proteinExistence type="predicted"/>
<gene>
    <name evidence="1" type="ORF">BU23DRAFT_48721</name>
</gene>
<dbReference type="AlphaFoldDB" id="A0A6A5UJC6"/>
<accession>A0A6A5UJC6</accession>